<dbReference type="InterPro" id="IPR017868">
    <property type="entry name" value="Filamin/ABP280_repeat-like"/>
</dbReference>
<accession>A0A7D6ZMC9</accession>
<evidence type="ECO:0000256" key="1">
    <source>
        <dbReference type="SAM" id="SignalP"/>
    </source>
</evidence>
<feature type="chain" id="PRO_5027758858" description="Secreted protein" evidence="1">
    <location>
        <begin position="27"/>
        <end position="140"/>
    </location>
</feature>
<dbReference type="PROSITE" id="PS50194">
    <property type="entry name" value="FILAMIN_REPEAT"/>
    <property type="match status" value="1"/>
</dbReference>
<organism evidence="2 3">
    <name type="scientific">Nocardia huaxiensis</name>
    <dbReference type="NCBI Taxonomy" id="2755382"/>
    <lineage>
        <taxon>Bacteria</taxon>
        <taxon>Bacillati</taxon>
        <taxon>Actinomycetota</taxon>
        <taxon>Actinomycetes</taxon>
        <taxon>Mycobacteriales</taxon>
        <taxon>Nocardiaceae</taxon>
        <taxon>Nocardia</taxon>
    </lineage>
</organism>
<name>A0A7D6ZMC9_9NOCA</name>
<evidence type="ECO:0000313" key="3">
    <source>
        <dbReference type="Proteomes" id="UP000515512"/>
    </source>
</evidence>
<evidence type="ECO:0008006" key="4">
    <source>
        <dbReference type="Google" id="ProtNLM"/>
    </source>
</evidence>
<proteinExistence type="predicted"/>
<reference evidence="2 3" key="1">
    <citation type="submission" date="2020-07" db="EMBL/GenBank/DDBJ databases">
        <authorList>
            <person name="Zhuang K."/>
            <person name="Ran Y."/>
        </authorList>
    </citation>
    <scope>NUCLEOTIDE SEQUENCE [LARGE SCALE GENOMIC DNA]</scope>
    <source>
        <strain evidence="2 3">WCH-YHL-001</strain>
    </source>
</reference>
<protein>
    <recommendedName>
        <fullName evidence="4">Secreted protein</fullName>
    </recommendedName>
</protein>
<feature type="signal peptide" evidence="1">
    <location>
        <begin position="1"/>
        <end position="26"/>
    </location>
</feature>
<dbReference type="AlphaFoldDB" id="A0A7D6ZMC9"/>
<evidence type="ECO:0000313" key="2">
    <source>
        <dbReference type="EMBL" id="QLY30803.1"/>
    </source>
</evidence>
<keyword evidence="1" id="KW-0732">Signal</keyword>
<sequence length="140" mass="14316">MFRPRNVIAAVFAGATLAALAPTAAADVSVSGSGLSSSRPVVGCASTLTASGYGSQIGRGTVHFTIWVESTGSTEVSGDSEIDSSGNARIDWTPRSAARYVISTQFQPYLPIGLPFPPTHDEVTVSQGLNLGSVCLPTGS</sequence>
<dbReference type="Proteomes" id="UP000515512">
    <property type="component" value="Chromosome"/>
</dbReference>
<dbReference type="RefSeq" id="WP_181582001.1">
    <property type="nucleotide sequence ID" value="NZ_CP059399.1"/>
</dbReference>
<dbReference type="KEGG" id="nhu:H0264_37910"/>
<gene>
    <name evidence="2" type="ORF">H0264_37910</name>
</gene>
<keyword evidence="3" id="KW-1185">Reference proteome</keyword>
<dbReference type="EMBL" id="CP059399">
    <property type="protein sequence ID" value="QLY30803.1"/>
    <property type="molecule type" value="Genomic_DNA"/>
</dbReference>